<dbReference type="InterPro" id="IPR003607">
    <property type="entry name" value="HD/PDEase_dom"/>
</dbReference>
<reference evidence="4" key="1">
    <citation type="journal article" date="2020" name="mSystems">
        <title>Genome- and Community-Level Interaction Insights into Carbon Utilization and Element Cycling Functions of Hydrothermarchaeota in Hydrothermal Sediment.</title>
        <authorList>
            <person name="Zhou Z."/>
            <person name="Liu Y."/>
            <person name="Xu W."/>
            <person name="Pan J."/>
            <person name="Luo Z.H."/>
            <person name="Li M."/>
        </authorList>
    </citation>
    <scope>NUCLEOTIDE SEQUENCE [LARGE SCALE GENOMIC DNA]</scope>
    <source>
        <strain evidence="4">HyVt-503</strain>
    </source>
</reference>
<keyword evidence="1" id="KW-0175">Coiled coil</keyword>
<dbReference type="InterPro" id="IPR006674">
    <property type="entry name" value="HD_domain"/>
</dbReference>
<name>A0A7V2WSZ9_9BACT</name>
<dbReference type="PANTHER" id="PTHR33525">
    <property type="match status" value="1"/>
</dbReference>
<dbReference type="Gene3D" id="1.10.3210.10">
    <property type="entry name" value="Hypothetical protein af1432"/>
    <property type="match status" value="1"/>
</dbReference>
<dbReference type="InterPro" id="IPR003018">
    <property type="entry name" value="GAF"/>
</dbReference>
<dbReference type="Proteomes" id="UP000885797">
    <property type="component" value="Unassembled WGS sequence"/>
</dbReference>
<evidence type="ECO:0000259" key="3">
    <source>
        <dbReference type="PROSITE" id="PS51833"/>
    </source>
</evidence>
<dbReference type="Gene3D" id="3.30.450.40">
    <property type="match status" value="1"/>
</dbReference>
<proteinExistence type="predicted"/>
<dbReference type="Gene3D" id="1.10.287.130">
    <property type="match status" value="1"/>
</dbReference>
<dbReference type="InterPro" id="IPR006675">
    <property type="entry name" value="HDIG_dom"/>
</dbReference>
<dbReference type="PROSITE" id="PS51831">
    <property type="entry name" value="HD"/>
    <property type="match status" value="1"/>
</dbReference>
<dbReference type="EMBL" id="DRND01000354">
    <property type="protein sequence ID" value="HFC47112.1"/>
    <property type="molecule type" value="Genomic_DNA"/>
</dbReference>
<dbReference type="InterPro" id="IPR029016">
    <property type="entry name" value="GAF-like_dom_sf"/>
</dbReference>
<dbReference type="InterPro" id="IPR035965">
    <property type="entry name" value="PAS-like_dom_sf"/>
</dbReference>
<organism evidence="4">
    <name type="scientific">Dissulfuribacter thermophilus</name>
    <dbReference type="NCBI Taxonomy" id="1156395"/>
    <lineage>
        <taxon>Bacteria</taxon>
        <taxon>Pseudomonadati</taxon>
        <taxon>Thermodesulfobacteriota</taxon>
        <taxon>Dissulfuribacteria</taxon>
        <taxon>Dissulfuribacterales</taxon>
        <taxon>Dissulfuribacteraceae</taxon>
        <taxon>Dissulfuribacter</taxon>
    </lineage>
</organism>
<gene>
    <name evidence="4" type="ORF">ENJ63_04440</name>
</gene>
<comment type="caution">
    <text evidence="4">The sequence shown here is derived from an EMBL/GenBank/DDBJ whole genome shotgun (WGS) entry which is preliminary data.</text>
</comment>
<dbReference type="Pfam" id="PF13185">
    <property type="entry name" value="GAF_2"/>
    <property type="match status" value="1"/>
</dbReference>
<sequence length="655" mass="73375">MEQNLALPSLPVTIVKFLETSLDDSCDINTLADLARTDPSLSANILRLANSPYFSKGRSVSSLKQAAIVLGLKLLQNIALTLSIYESFSDLSNLPNFSLGAFWYHSLSAAASARRLAEKTGFEEPEEAFIAGLLHDIGQLVLIRKDPKGYQQIFQLACTGHTVIEAELEIWGRDHAEVGAELLKEWRLQPFICDAVRYHHHSLSSVRTSLPLTRIIYLADILSHSVQSACGVDLNYLAQLGQDLLAINRDELEGIREAIESDVEELSSILGFQVEKGSGDAFLEVIPVEEENRETLREKARLYSLLVGSLQNLLSATDEVQLTEVFIQSLLLFFDVKSALFLKRTGNTLLGEVAVGTKDDSICSRIRLSLGNGTLWDSCLENRRPIFSQDYFKDKEQKKIIEKQILSYVGDPLLALPVSAEGEALGCVFIHKGTKPEVLKRDIDLLTMLSKQFAHAMRTFALKGQLKKEQTINEAILKHATTGFILTKDSGEILFLNPVAKTLLSMAKPGHRGKGELVWDLLGMDKKGRAEIAYALSKDQSYKFVWHGMTSQGEKWIEVAVEPISVDGLKRLLLALHDVTSKKLLEKERENHETRLREELEKKTRELRDAHDKLLQLERLSATTDFARRVVHEVNNPLGVIKNYLRLLKLEKEKG</sequence>
<dbReference type="Pfam" id="PF08668">
    <property type="entry name" value="HDOD"/>
    <property type="match status" value="1"/>
</dbReference>
<dbReference type="SMART" id="SM00471">
    <property type="entry name" value="HDc"/>
    <property type="match status" value="1"/>
</dbReference>
<dbReference type="PROSITE" id="PS51833">
    <property type="entry name" value="HDOD"/>
    <property type="match status" value="1"/>
</dbReference>
<feature type="domain" description="HDOD" evidence="3">
    <location>
        <begin position="7"/>
        <end position="202"/>
    </location>
</feature>
<feature type="domain" description="HD" evidence="2">
    <location>
        <begin position="102"/>
        <end position="225"/>
    </location>
</feature>
<feature type="coiled-coil region" evidence="1">
    <location>
        <begin position="582"/>
        <end position="620"/>
    </location>
</feature>
<accession>A0A7V2WSZ9</accession>
<dbReference type="PANTHER" id="PTHR33525:SF5">
    <property type="entry name" value="TWO COMPONENT SIGNAL TRANSDUCTION SYSTEM RESPONSE REGULATOR"/>
    <property type="match status" value="1"/>
</dbReference>
<dbReference type="SUPFAM" id="SSF55781">
    <property type="entry name" value="GAF domain-like"/>
    <property type="match status" value="1"/>
</dbReference>
<dbReference type="SUPFAM" id="SSF55785">
    <property type="entry name" value="PYP-like sensor domain (PAS domain)"/>
    <property type="match status" value="1"/>
</dbReference>
<evidence type="ECO:0000313" key="4">
    <source>
        <dbReference type="EMBL" id="HFC47112.1"/>
    </source>
</evidence>
<evidence type="ECO:0000256" key="1">
    <source>
        <dbReference type="SAM" id="Coils"/>
    </source>
</evidence>
<feature type="non-terminal residue" evidence="4">
    <location>
        <position position="655"/>
    </location>
</feature>
<dbReference type="NCBIfam" id="TIGR00277">
    <property type="entry name" value="HDIG"/>
    <property type="match status" value="1"/>
</dbReference>
<dbReference type="Gene3D" id="3.30.450.20">
    <property type="entry name" value="PAS domain"/>
    <property type="match status" value="1"/>
</dbReference>
<dbReference type="CDD" id="cd00077">
    <property type="entry name" value="HDc"/>
    <property type="match status" value="1"/>
</dbReference>
<dbReference type="InterPro" id="IPR013976">
    <property type="entry name" value="HDOD"/>
</dbReference>
<dbReference type="InterPro" id="IPR052340">
    <property type="entry name" value="RNase_Y/CdgJ"/>
</dbReference>
<protein>
    <submittedName>
        <fullName evidence="4">HDOD domain-containing protein</fullName>
    </submittedName>
</protein>
<dbReference type="SUPFAM" id="SSF109604">
    <property type="entry name" value="HD-domain/PDEase-like"/>
    <property type="match status" value="1"/>
</dbReference>
<evidence type="ECO:0000259" key="2">
    <source>
        <dbReference type="PROSITE" id="PS51831"/>
    </source>
</evidence>
<dbReference type="AlphaFoldDB" id="A0A7V2WSZ9"/>